<dbReference type="InterPro" id="IPR003594">
    <property type="entry name" value="HATPase_dom"/>
</dbReference>
<accession>A0A6N4QI73</accession>
<feature type="domain" description="Histidine kinase/HSP90-like ATPase" evidence="1">
    <location>
        <begin position="11"/>
        <end position="136"/>
    </location>
</feature>
<keyword evidence="2" id="KW-0067">ATP-binding</keyword>
<organism evidence="2 3">
    <name type="scientific">Leptospira yasudae</name>
    <dbReference type="NCBI Taxonomy" id="2202201"/>
    <lineage>
        <taxon>Bacteria</taxon>
        <taxon>Pseudomonadati</taxon>
        <taxon>Spirochaetota</taxon>
        <taxon>Spirochaetia</taxon>
        <taxon>Leptospirales</taxon>
        <taxon>Leptospiraceae</taxon>
        <taxon>Leptospira</taxon>
    </lineage>
</organism>
<evidence type="ECO:0000259" key="1">
    <source>
        <dbReference type="Pfam" id="PF13581"/>
    </source>
</evidence>
<dbReference type="EMBL" id="RQGM01000024">
    <property type="protein sequence ID" value="TGL85915.1"/>
    <property type="molecule type" value="Genomic_DNA"/>
</dbReference>
<keyword evidence="2" id="KW-0547">Nucleotide-binding</keyword>
<name>A0A6N4QI73_9LEPT</name>
<dbReference type="RefSeq" id="WP_135574211.1">
    <property type="nucleotide sequence ID" value="NZ_RQGK01000027.1"/>
</dbReference>
<dbReference type="CDD" id="cd16936">
    <property type="entry name" value="HATPase_RsbW-like"/>
    <property type="match status" value="1"/>
</dbReference>
<dbReference type="AlphaFoldDB" id="A0A6N4QI73"/>
<evidence type="ECO:0000313" key="2">
    <source>
        <dbReference type="EMBL" id="TGL85915.1"/>
    </source>
</evidence>
<protein>
    <submittedName>
        <fullName evidence="2">ATP-binding protein</fullName>
    </submittedName>
</protein>
<dbReference type="Gene3D" id="3.30.565.10">
    <property type="entry name" value="Histidine kinase-like ATPase, C-terminal domain"/>
    <property type="match status" value="1"/>
</dbReference>
<dbReference type="SUPFAM" id="SSF55874">
    <property type="entry name" value="ATPase domain of HSP90 chaperone/DNA topoisomerase II/histidine kinase"/>
    <property type="match status" value="1"/>
</dbReference>
<gene>
    <name evidence="2" type="ORF">EHQ83_06665</name>
</gene>
<sequence length="149" mass="17327">MNLKKEVTHTFPNDLSELSKIREVVRNFLGHECGDLIRGRLVFAVDEAITNVIEHGFPDQKASNVELKMRRNKDTWRFTITDEGIPFDPTLKKSDTWKELFETGADGGFGLRSLKKIMTVRYKRLKRPERNRLTLIHTRIENDPKQTSS</sequence>
<dbReference type="InterPro" id="IPR036890">
    <property type="entry name" value="HATPase_C_sf"/>
</dbReference>
<comment type="caution">
    <text evidence="2">The sequence shown here is derived from an EMBL/GenBank/DDBJ whole genome shotgun (WGS) entry which is preliminary data.</text>
</comment>
<proteinExistence type="predicted"/>
<dbReference type="Proteomes" id="UP000297613">
    <property type="component" value="Unassembled WGS sequence"/>
</dbReference>
<dbReference type="GO" id="GO:0005524">
    <property type="term" value="F:ATP binding"/>
    <property type="evidence" value="ECO:0007669"/>
    <property type="project" value="UniProtKB-KW"/>
</dbReference>
<reference evidence="2 3" key="1">
    <citation type="journal article" date="2019" name="PLoS Negl. Trop. Dis.">
        <title>Revisiting the worldwide diversity of Leptospira species in the environment.</title>
        <authorList>
            <person name="Vincent A.T."/>
            <person name="Schiettekatte O."/>
            <person name="Bourhy P."/>
            <person name="Veyrier F.J."/>
            <person name="Picardeau M."/>
        </authorList>
    </citation>
    <scope>NUCLEOTIDE SEQUENCE [LARGE SCALE GENOMIC DNA]</scope>
    <source>
        <strain evidence="2 3">201702445</strain>
    </source>
</reference>
<dbReference type="Pfam" id="PF13581">
    <property type="entry name" value="HATPase_c_2"/>
    <property type="match status" value="1"/>
</dbReference>
<evidence type="ECO:0000313" key="3">
    <source>
        <dbReference type="Proteomes" id="UP000297613"/>
    </source>
</evidence>